<comment type="similarity">
    <text evidence="1">Belongs to the plant dirigent protein family.</text>
</comment>
<dbReference type="PANTHER" id="PTHR21495">
    <property type="entry name" value="NUCLEOPORIN-RELATED"/>
    <property type="match status" value="1"/>
</dbReference>
<organism evidence="2 3">
    <name type="scientific">Heracleum sosnowskyi</name>
    <dbReference type="NCBI Taxonomy" id="360622"/>
    <lineage>
        <taxon>Eukaryota</taxon>
        <taxon>Viridiplantae</taxon>
        <taxon>Streptophyta</taxon>
        <taxon>Embryophyta</taxon>
        <taxon>Tracheophyta</taxon>
        <taxon>Spermatophyta</taxon>
        <taxon>Magnoliopsida</taxon>
        <taxon>eudicotyledons</taxon>
        <taxon>Gunneridae</taxon>
        <taxon>Pentapetalae</taxon>
        <taxon>asterids</taxon>
        <taxon>campanulids</taxon>
        <taxon>Apiales</taxon>
        <taxon>Apiaceae</taxon>
        <taxon>Apioideae</taxon>
        <taxon>apioid superclade</taxon>
        <taxon>Tordylieae</taxon>
        <taxon>Tordyliinae</taxon>
        <taxon>Heracleum</taxon>
    </lineage>
</organism>
<dbReference type="AlphaFoldDB" id="A0AAD8GWV6"/>
<reference evidence="2" key="1">
    <citation type="submission" date="2023-02" db="EMBL/GenBank/DDBJ databases">
        <title>Genome of toxic invasive species Heracleum sosnowskyi carries increased number of genes despite the absence of recent whole-genome duplications.</title>
        <authorList>
            <person name="Schelkunov M."/>
            <person name="Shtratnikova V."/>
            <person name="Makarenko M."/>
            <person name="Klepikova A."/>
            <person name="Omelchenko D."/>
            <person name="Novikova G."/>
            <person name="Obukhova E."/>
            <person name="Bogdanov V."/>
            <person name="Penin A."/>
            <person name="Logacheva M."/>
        </authorList>
    </citation>
    <scope>NUCLEOTIDE SEQUENCE</scope>
    <source>
        <strain evidence="2">Hsosn_3</strain>
        <tissue evidence="2">Leaf</tissue>
    </source>
</reference>
<protein>
    <recommendedName>
        <fullName evidence="1">Dirigent protein</fullName>
    </recommendedName>
</protein>
<keyword evidence="3" id="KW-1185">Reference proteome</keyword>
<proteinExistence type="inferred from homology"/>
<gene>
    <name evidence="2" type="ORF">POM88_048707</name>
</gene>
<comment type="subcellular location">
    <subcellularLocation>
        <location evidence="1">Secreted</location>
        <location evidence="1">Extracellular space</location>
        <location evidence="1">Apoplast</location>
    </subcellularLocation>
</comment>
<comment type="subunit">
    <text evidence="1">Homodimer.</text>
</comment>
<evidence type="ECO:0000313" key="2">
    <source>
        <dbReference type="EMBL" id="KAK1355451.1"/>
    </source>
</evidence>
<comment type="caution">
    <text evidence="2">The sequence shown here is derived from an EMBL/GenBank/DDBJ whole genome shotgun (WGS) entry which is preliminary data.</text>
</comment>
<keyword evidence="1" id="KW-0052">Apoplast</keyword>
<reference evidence="2" key="2">
    <citation type="submission" date="2023-05" db="EMBL/GenBank/DDBJ databases">
        <authorList>
            <person name="Schelkunov M.I."/>
        </authorList>
    </citation>
    <scope>NUCLEOTIDE SEQUENCE</scope>
    <source>
        <strain evidence="2">Hsosn_3</strain>
        <tissue evidence="2">Leaf</tissue>
    </source>
</reference>
<keyword evidence="1" id="KW-0964">Secreted</keyword>
<dbReference type="InterPro" id="IPR004265">
    <property type="entry name" value="Dirigent"/>
</dbReference>
<dbReference type="Pfam" id="PF03018">
    <property type="entry name" value="Dirigent"/>
    <property type="match status" value="1"/>
</dbReference>
<dbReference type="EMBL" id="JAUIZM010000011">
    <property type="protein sequence ID" value="KAK1355451.1"/>
    <property type="molecule type" value="Genomic_DNA"/>
</dbReference>
<dbReference type="GO" id="GO:0048046">
    <property type="term" value="C:apoplast"/>
    <property type="evidence" value="ECO:0007669"/>
    <property type="project" value="UniProtKB-SubCell"/>
</dbReference>
<evidence type="ECO:0000256" key="1">
    <source>
        <dbReference type="RuleBase" id="RU363099"/>
    </source>
</evidence>
<accession>A0AAD8GWV6</accession>
<sequence>MCIVSQQLRWLNYELAAVTFLRTFELFAPCFIGELRVLVFSVVQGPKDVENRVQQLGTSELKVTKFHFYFHDLRVHTSITVASANSTASSQTLFGVTSIMDDPLTEGPEFSPKQVGRVQGLYASVSVKEFTVICALTLVFTNEKSNGRLAAH</sequence>
<comment type="function">
    <text evidence="1">Dirigent proteins impart stereoselectivity on the phenoxy radical-coupling reaction, yielding optically active lignans from two molecules of coniferyl alcohol in the biosynthesis of lignans, flavonolignans, and alkaloids and thus plays a central role in plant secondary metabolism.</text>
</comment>
<evidence type="ECO:0000313" key="3">
    <source>
        <dbReference type="Proteomes" id="UP001237642"/>
    </source>
</evidence>
<name>A0AAD8GWV6_9APIA</name>
<dbReference type="Proteomes" id="UP001237642">
    <property type="component" value="Unassembled WGS sequence"/>
</dbReference>